<dbReference type="InterPro" id="IPR047699">
    <property type="entry name" value="Permease_put_prefix"/>
</dbReference>
<feature type="domain" description="ABC3 transporter permease C-terminal" evidence="7">
    <location>
        <begin position="370"/>
        <end position="485"/>
    </location>
</feature>
<evidence type="ECO:0000259" key="7">
    <source>
        <dbReference type="Pfam" id="PF02687"/>
    </source>
</evidence>
<comment type="subcellular location">
    <subcellularLocation>
        <location evidence="1">Cell membrane</location>
        <topology evidence="1">Multi-pass membrane protein</topology>
    </subcellularLocation>
</comment>
<accession>A0AAP2E4M6</accession>
<feature type="transmembrane region" description="Helical" evidence="6">
    <location>
        <begin position="100"/>
        <end position="122"/>
    </location>
</feature>
<evidence type="ECO:0000313" key="10">
    <source>
        <dbReference type="Proteomes" id="UP001319080"/>
    </source>
</evidence>
<reference evidence="9 10" key="1">
    <citation type="submission" date="2021-05" db="EMBL/GenBank/DDBJ databases">
        <title>A Polyphasic approach of four new species of the genus Ohtaekwangia: Ohtaekwangia histidinii sp. nov., Ohtaekwangia cretensis sp. nov., Ohtaekwangia indiensis sp. nov., Ohtaekwangia reichenbachii sp. nov. from diverse environment.</title>
        <authorList>
            <person name="Octaviana S."/>
        </authorList>
    </citation>
    <scope>NUCLEOTIDE SEQUENCE [LARGE SCALE GENOMIC DNA]</scope>
    <source>
        <strain evidence="9 10">PWU5</strain>
    </source>
</reference>
<dbReference type="RefSeq" id="WP_254087234.1">
    <property type="nucleotide sequence ID" value="NZ_JAHESE010000038.1"/>
</dbReference>
<evidence type="ECO:0000256" key="6">
    <source>
        <dbReference type="SAM" id="Phobius"/>
    </source>
</evidence>
<dbReference type="Proteomes" id="UP001319080">
    <property type="component" value="Unassembled WGS sequence"/>
</dbReference>
<organism evidence="9 10">
    <name type="scientific">Dawidia cretensis</name>
    <dbReference type="NCBI Taxonomy" id="2782350"/>
    <lineage>
        <taxon>Bacteria</taxon>
        <taxon>Pseudomonadati</taxon>
        <taxon>Bacteroidota</taxon>
        <taxon>Cytophagia</taxon>
        <taxon>Cytophagales</taxon>
        <taxon>Chryseotaleaceae</taxon>
        <taxon>Dawidia</taxon>
    </lineage>
</organism>
<feature type="transmembrane region" description="Helical" evidence="6">
    <location>
        <begin position="795"/>
        <end position="818"/>
    </location>
</feature>
<dbReference type="NCBIfam" id="NF038404">
    <property type="entry name" value="perm_prefix_2"/>
    <property type="match status" value="1"/>
</dbReference>
<evidence type="ECO:0000259" key="8">
    <source>
        <dbReference type="Pfam" id="PF12704"/>
    </source>
</evidence>
<sequence length="867" mass="98659">MSTFHEIRPPQWPLAILRFFIKKEYLEEIEGDMEELFYDNIARWPINKARKIYTVEVIKLLRPVLLKKLGRSFTLSPYPMYRNYFKTSLRGLMRNPLTSFINVFGLSVAIGICLIVYAFLLYDRSIDQFHVNKHALYLTTFSTEHDGERQQYGLTPRPLGDRLRQDFAQIKNVCRIEEAQVVIKHEDNVFHEQVRYVDPSFLDMFTFPLKWGTPHTLSDMTSIILSEDMSVKYFGDTNPLGLDVLVIFNDTTKKVFKVSGVAAPFPKSHDISFDFLVHFDNIKVADPAYNTDDWRALLPATFIQVDDPAGLRAIEQQMKQYQTLQNEAQPERPLAAFSFEPLTTLHERASSLRDAIVHDYNVEGRMGMPIIAIFMIVLACFNYINIAIVSASRRLKEIGVRKVIGANRRKVMMQFLSENVVVTSFAAGIGIILCYFVFLPWFVQFSGWPLELPLLHGNLWVFLAALLLFTAIVSGLYPALYISNFDAVKIFRGSLQFGKHNPFTRVFLCVQLVLACITITAGVVFTQNNHFQNNRSWGYDQKHVVYANVPDAPAYDRLLAAMKQQPGVIRSAGSTDHLGKTFSSVLLRQPSHQQYEAGRLAVDAHYFETMGLRLVAGRGFQEDSENDRRALVVNELLVHQLKLTHPLGQQFEMDGIPYEIIGVVQDFHHRNFFNPIQPAVFTLAARNDYRYLSLRVEHGAEERTYQALLQQWAKLYPEIPFQGGHQADTWGTYFHSVNRSETFNKVIASIAVLLASLGLYGLVTLNVSGRIKEFSIRKILGAGVKNITTGLLRQYVALITVSLLIGAPLSYFFARAYLAMLFAYPMPMDYSGTGIALFILLSIVLLVIATQIRQVLRSSSVEGLKME</sequence>
<dbReference type="GO" id="GO:0022857">
    <property type="term" value="F:transmembrane transporter activity"/>
    <property type="evidence" value="ECO:0007669"/>
    <property type="project" value="TreeGrafter"/>
</dbReference>
<dbReference type="Pfam" id="PF02687">
    <property type="entry name" value="FtsX"/>
    <property type="match status" value="2"/>
</dbReference>
<feature type="transmembrane region" description="Helical" evidence="6">
    <location>
        <begin position="503"/>
        <end position="525"/>
    </location>
</feature>
<comment type="caution">
    <text evidence="9">The sequence shown here is derived from an EMBL/GenBank/DDBJ whole genome shotgun (WGS) entry which is preliminary data.</text>
</comment>
<dbReference type="InterPro" id="IPR050250">
    <property type="entry name" value="Macrolide_Exporter_MacB"/>
</dbReference>
<protein>
    <submittedName>
        <fullName evidence="9">ABC transporter permease</fullName>
    </submittedName>
</protein>
<feature type="transmembrane region" description="Helical" evidence="6">
    <location>
        <begin position="830"/>
        <end position="849"/>
    </location>
</feature>
<evidence type="ECO:0000256" key="1">
    <source>
        <dbReference type="ARBA" id="ARBA00004651"/>
    </source>
</evidence>
<dbReference type="EMBL" id="JAHESE010000038">
    <property type="protein sequence ID" value="MBT1711664.1"/>
    <property type="molecule type" value="Genomic_DNA"/>
</dbReference>
<dbReference type="PANTHER" id="PTHR30572:SF18">
    <property type="entry name" value="ABC-TYPE MACROLIDE FAMILY EXPORT SYSTEM PERMEASE COMPONENT 2"/>
    <property type="match status" value="1"/>
</dbReference>
<keyword evidence="2" id="KW-1003">Cell membrane</keyword>
<feature type="domain" description="MacB-like periplasmic core" evidence="8">
    <location>
        <begin position="513"/>
        <end position="707"/>
    </location>
</feature>
<dbReference type="AlphaFoldDB" id="A0AAP2E4M6"/>
<keyword evidence="5 6" id="KW-0472">Membrane</keyword>
<feature type="transmembrane region" description="Helical" evidence="6">
    <location>
        <begin position="366"/>
        <end position="390"/>
    </location>
</feature>
<dbReference type="Pfam" id="PF12704">
    <property type="entry name" value="MacB_PCD"/>
    <property type="match status" value="2"/>
</dbReference>
<proteinExistence type="predicted"/>
<feature type="transmembrane region" description="Helical" evidence="6">
    <location>
        <begin position="746"/>
        <end position="768"/>
    </location>
</feature>
<feature type="domain" description="MacB-like periplasmic core" evidence="8">
    <location>
        <begin position="99"/>
        <end position="320"/>
    </location>
</feature>
<evidence type="ECO:0000256" key="4">
    <source>
        <dbReference type="ARBA" id="ARBA00022989"/>
    </source>
</evidence>
<keyword evidence="10" id="KW-1185">Reference proteome</keyword>
<keyword evidence="4 6" id="KW-1133">Transmembrane helix</keyword>
<feature type="domain" description="ABC3 transporter permease C-terminal" evidence="7">
    <location>
        <begin position="746"/>
        <end position="857"/>
    </location>
</feature>
<dbReference type="PANTHER" id="PTHR30572">
    <property type="entry name" value="MEMBRANE COMPONENT OF TRANSPORTER-RELATED"/>
    <property type="match status" value="1"/>
</dbReference>
<dbReference type="InterPro" id="IPR025857">
    <property type="entry name" value="MacB_PCD"/>
</dbReference>
<dbReference type="GO" id="GO:0005886">
    <property type="term" value="C:plasma membrane"/>
    <property type="evidence" value="ECO:0007669"/>
    <property type="project" value="UniProtKB-SubCell"/>
</dbReference>
<feature type="transmembrane region" description="Helical" evidence="6">
    <location>
        <begin position="459"/>
        <end position="482"/>
    </location>
</feature>
<name>A0AAP2E4M6_9BACT</name>
<evidence type="ECO:0000256" key="2">
    <source>
        <dbReference type="ARBA" id="ARBA00022475"/>
    </source>
</evidence>
<keyword evidence="3 6" id="KW-0812">Transmembrane</keyword>
<evidence type="ECO:0000256" key="3">
    <source>
        <dbReference type="ARBA" id="ARBA00022692"/>
    </source>
</evidence>
<dbReference type="InterPro" id="IPR003838">
    <property type="entry name" value="ABC3_permease_C"/>
</dbReference>
<evidence type="ECO:0000313" key="9">
    <source>
        <dbReference type="EMBL" id="MBT1711664.1"/>
    </source>
</evidence>
<feature type="transmembrane region" description="Helical" evidence="6">
    <location>
        <begin position="411"/>
        <end position="439"/>
    </location>
</feature>
<gene>
    <name evidence="9" type="ORF">KK062_25700</name>
</gene>
<evidence type="ECO:0000256" key="5">
    <source>
        <dbReference type="ARBA" id="ARBA00023136"/>
    </source>
</evidence>